<dbReference type="Proteomes" id="UP001501821">
    <property type="component" value="Unassembled WGS sequence"/>
</dbReference>
<protein>
    <recommendedName>
        <fullName evidence="4">IF2 family translation initiation factor</fullName>
    </recommendedName>
</protein>
<gene>
    <name evidence="2" type="ORF">GCM10022242_01920</name>
</gene>
<evidence type="ECO:0000256" key="1">
    <source>
        <dbReference type="SAM" id="MobiDB-lite"/>
    </source>
</evidence>
<feature type="compositionally biased region" description="Basic and acidic residues" evidence="1">
    <location>
        <begin position="95"/>
        <end position="108"/>
    </location>
</feature>
<evidence type="ECO:0008006" key="4">
    <source>
        <dbReference type="Google" id="ProtNLM"/>
    </source>
</evidence>
<keyword evidence="3" id="KW-1185">Reference proteome</keyword>
<reference evidence="3" key="1">
    <citation type="journal article" date="2019" name="Int. J. Syst. Evol. Microbiol.">
        <title>The Global Catalogue of Microorganisms (GCM) 10K type strain sequencing project: providing services to taxonomists for standard genome sequencing and annotation.</title>
        <authorList>
            <consortium name="The Broad Institute Genomics Platform"/>
            <consortium name="The Broad Institute Genome Sequencing Center for Infectious Disease"/>
            <person name="Wu L."/>
            <person name="Ma J."/>
        </authorList>
    </citation>
    <scope>NUCLEOTIDE SEQUENCE [LARGE SCALE GENOMIC DNA]</scope>
    <source>
        <strain evidence="3">JCM 16953</strain>
    </source>
</reference>
<dbReference type="RefSeq" id="WP_344771893.1">
    <property type="nucleotide sequence ID" value="NZ_BAABAH010000001.1"/>
</dbReference>
<sequence length="214" mass="23899">MIKNLIALPYEVARRPLDVVGKLAERLPDNSYARLSVDRTLGTADRLAGTVLRNDDISQRGSERLERSSRLAAAADLEQHAASKRKYADKTVTTARKEAAAKREEAQDRVTTGLEEADEVELREKQQAEARARKTAAEKKAEAERLAAAREEQVGHDEQRVKTAAAAKRQAAQRRTKKELDEARETEQEASEKRADAERLEELTEAKKAARKAD</sequence>
<name>A0ABP7HRJ5_9ACTN</name>
<accession>A0ABP7HRJ5</accession>
<evidence type="ECO:0000313" key="2">
    <source>
        <dbReference type="EMBL" id="GAA3802506.1"/>
    </source>
</evidence>
<evidence type="ECO:0000313" key="3">
    <source>
        <dbReference type="Proteomes" id="UP001501821"/>
    </source>
</evidence>
<comment type="caution">
    <text evidence="2">The sequence shown here is derived from an EMBL/GenBank/DDBJ whole genome shotgun (WGS) entry which is preliminary data.</text>
</comment>
<feature type="compositionally biased region" description="Basic and acidic residues" evidence="1">
    <location>
        <begin position="178"/>
        <end position="214"/>
    </location>
</feature>
<feature type="region of interest" description="Disordered" evidence="1">
    <location>
        <begin position="95"/>
        <end position="214"/>
    </location>
</feature>
<proteinExistence type="predicted"/>
<feature type="compositionally biased region" description="Basic and acidic residues" evidence="1">
    <location>
        <begin position="120"/>
        <end position="161"/>
    </location>
</feature>
<dbReference type="EMBL" id="BAABAH010000001">
    <property type="protein sequence ID" value="GAA3802506.1"/>
    <property type="molecule type" value="Genomic_DNA"/>
</dbReference>
<organism evidence="2 3">
    <name type="scientific">Nocardioides panacisoli</name>
    <dbReference type="NCBI Taxonomy" id="627624"/>
    <lineage>
        <taxon>Bacteria</taxon>
        <taxon>Bacillati</taxon>
        <taxon>Actinomycetota</taxon>
        <taxon>Actinomycetes</taxon>
        <taxon>Propionibacteriales</taxon>
        <taxon>Nocardioidaceae</taxon>
        <taxon>Nocardioides</taxon>
    </lineage>
</organism>